<dbReference type="EMBL" id="UINC01102322">
    <property type="protein sequence ID" value="SVC63851.1"/>
    <property type="molecule type" value="Genomic_DNA"/>
</dbReference>
<name>A0A382NWA0_9ZZZZ</name>
<reference evidence="1" key="1">
    <citation type="submission" date="2018-05" db="EMBL/GenBank/DDBJ databases">
        <authorList>
            <person name="Lanie J.A."/>
            <person name="Ng W.-L."/>
            <person name="Kazmierczak K.M."/>
            <person name="Andrzejewski T.M."/>
            <person name="Davidsen T.M."/>
            <person name="Wayne K.J."/>
            <person name="Tettelin H."/>
            <person name="Glass J.I."/>
            <person name="Rusch D."/>
            <person name="Podicherti R."/>
            <person name="Tsui H.-C.T."/>
            <person name="Winkler M.E."/>
        </authorList>
    </citation>
    <scope>NUCLEOTIDE SEQUENCE</scope>
</reference>
<proteinExistence type="predicted"/>
<dbReference type="AlphaFoldDB" id="A0A382NWA0"/>
<evidence type="ECO:0000313" key="1">
    <source>
        <dbReference type="EMBL" id="SVC63851.1"/>
    </source>
</evidence>
<protein>
    <submittedName>
        <fullName evidence="1">Uncharacterized protein</fullName>
    </submittedName>
</protein>
<sequence length="39" mass="4652">MNDKEKIEKTLKLIANWELKEYSKTGKKMRAEIKNILES</sequence>
<gene>
    <name evidence="1" type="ORF">METZ01_LOCUS316705</name>
</gene>
<organism evidence="1">
    <name type="scientific">marine metagenome</name>
    <dbReference type="NCBI Taxonomy" id="408172"/>
    <lineage>
        <taxon>unclassified sequences</taxon>
        <taxon>metagenomes</taxon>
        <taxon>ecological metagenomes</taxon>
    </lineage>
</organism>
<accession>A0A382NWA0</accession>